<gene>
    <name evidence="1" type="ORF">GCN75_03420</name>
</gene>
<comment type="caution">
    <text evidence="1">The sequence shown here is derived from an EMBL/GenBank/DDBJ whole genome shotgun (WGS) entry which is preliminary data.</text>
</comment>
<dbReference type="RefSeq" id="WP_152281355.1">
    <property type="nucleotide sequence ID" value="NZ_WFLI01000003.1"/>
</dbReference>
<reference evidence="1 2" key="1">
    <citation type="submission" date="2019-10" db="EMBL/GenBank/DDBJ databases">
        <title>Three novel species isolated from a subtropical stream in China.</title>
        <authorList>
            <person name="Lu H."/>
        </authorList>
    </citation>
    <scope>NUCLEOTIDE SEQUENCE [LARGE SCALE GENOMIC DNA]</scope>
    <source>
        <strain evidence="1 2">FT13W</strain>
    </source>
</reference>
<dbReference type="EMBL" id="WFLI01000003">
    <property type="protein sequence ID" value="KAB8066256.1"/>
    <property type="molecule type" value="Genomic_DNA"/>
</dbReference>
<evidence type="ECO:0000313" key="1">
    <source>
        <dbReference type="EMBL" id="KAB8066256.1"/>
    </source>
</evidence>
<dbReference type="AlphaFoldDB" id="A0A6I1ID37"/>
<evidence type="ECO:0000313" key="2">
    <source>
        <dbReference type="Proteomes" id="UP000468717"/>
    </source>
</evidence>
<keyword evidence="2" id="KW-1185">Reference proteome</keyword>
<accession>A0A6I1ID37</accession>
<organism evidence="1 2">
    <name type="scientific">Janthinobacterium violaceinigrum</name>
    <dbReference type="NCBI Taxonomy" id="2654252"/>
    <lineage>
        <taxon>Bacteria</taxon>
        <taxon>Pseudomonadati</taxon>
        <taxon>Pseudomonadota</taxon>
        <taxon>Betaproteobacteria</taxon>
        <taxon>Burkholderiales</taxon>
        <taxon>Oxalobacteraceae</taxon>
        <taxon>Janthinobacterium</taxon>
    </lineage>
</organism>
<name>A0A6I1ID37_9BURK</name>
<protein>
    <submittedName>
        <fullName evidence="1">Uncharacterized protein</fullName>
    </submittedName>
</protein>
<dbReference type="Proteomes" id="UP000468717">
    <property type="component" value="Unassembled WGS sequence"/>
</dbReference>
<proteinExistence type="predicted"/>
<sequence length="77" mass="8964">MKNTKTIASFSVENPTKEVITIHKLVALRHHIDSMGIERKKGSIRFEDNTGWTAIDLKSGKFELVDRERDRGIWRRV</sequence>